<keyword evidence="3" id="KW-1185">Reference proteome</keyword>
<evidence type="ECO:0000313" key="3">
    <source>
        <dbReference type="Proteomes" id="UP001209540"/>
    </source>
</evidence>
<organism evidence="2 3">
    <name type="scientific">Phascolomyces articulosus</name>
    <dbReference type="NCBI Taxonomy" id="60185"/>
    <lineage>
        <taxon>Eukaryota</taxon>
        <taxon>Fungi</taxon>
        <taxon>Fungi incertae sedis</taxon>
        <taxon>Mucoromycota</taxon>
        <taxon>Mucoromycotina</taxon>
        <taxon>Mucoromycetes</taxon>
        <taxon>Mucorales</taxon>
        <taxon>Lichtheimiaceae</taxon>
        <taxon>Phascolomyces</taxon>
    </lineage>
</organism>
<gene>
    <name evidence="2" type="ORF">BDA99DRAFT_559406</name>
</gene>
<dbReference type="InterPro" id="IPR001810">
    <property type="entry name" value="F-box_dom"/>
</dbReference>
<dbReference type="InterPro" id="IPR032675">
    <property type="entry name" value="LRR_dom_sf"/>
</dbReference>
<dbReference type="Proteomes" id="UP001209540">
    <property type="component" value="Unassembled WGS sequence"/>
</dbReference>
<dbReference type="SUPFAM" id="SSF81383">
    <property type="entry name" value="F-box domain"/>
    <property type="match status" value="1"/>
</dbReference>
<feature type="domain" description="F-box" evidence="1">
    <location>
        <begin position="44"/>
        <end position="91"/>
    </location>
</feature>
<reference evidence="2" key="1">
    <citation type="journal article" date="2022" name="IScience">
        <title>Evolution of zygomycete secretomes and the origins of terrestrial fungal ecologies.</title>
        <authorList>
            <person name="Chang Y."/>
            <person name="Wang Y."/>
            <person name="Mondo S."/>
            <person name="Ahrendt S."/>
            <person name="Andreopoulos W."/>
            <person name="Barry K."/>
            <person name="Beard J."/>
            <person name="Benny G.L."/>
            <person name="Blankenship S."/>
            <person name="Bonito G."/>
            <person name="Cuomo C."/>
            <person name="Desiro A."/>
            <person name="Gervers K.A."/>
            <person name="Hundley H."/>
            <person name="Kuo A."/>
            <person name="LaButti K."/>
            <person name="Lang B.F."/>
            <person name="Lipzen A."/>
            <person name="O'Donnell K."/>
            <person name="Pangilinan J."/>
            <person name="Reynolds N."/>
            <person name="Sandor L."/>
            <person name="Smith M.E."/>
            <person name="Tsang A."/>
            <person name="Grigoriev I.V."/>
            <person name="Stajich J.E."/>
            <person name="Spatafora J.W."/>
        </authorList>
    </citation>
    <scope>NUCLEOTIDE SEQUENCE</scope>
    <source>
        <strain evidence="2">RSA 2281</strain>
    </source>
</reference>
<name>A0AAD5PDZ9_9FUNG</name>
<evidence type="ECO:0000259" key="1">
    <source>
        <dbReference type="PROSITE" id="PS50181"/>
    </source>
</evidence>
<reference evidence="2" key="2">
    <citation type="submission" date="2023-02" db="EMBL/GenBank/DDBJ databases">
        <authorList>
            <consortium name="DOE Joint Genome Institute"/>
            <person name="Mondo S.J."/>
            <person name="Chang Y."/>
            <person name="Wang Y."/>
            <person name="Ahrendt S."/>
            <person name="Andreopoulos W."/>
            <person name="Barry K."/>
            <person name="Beard J."/>
            <person name="Benny G.L."/>
            <person name="Blankenship S."/>
            <person name="Bonito G."/>
            <person name="Cuomo C."/>
            <person name="Desiro A."/>
            <person name="Gervers K.A."/>
            <person name="Hundley H."/>
            <person name="Kuo A."/>
            <person name="LaButti K."/>
            <person name="Lang B.F."/>
            <person name="Lipzen A."/>
            <person name="O'Donnell K."/>
            <person name="Pangilinan J."/>
            <person name="Reynolds N."/>
            <person name="Sandor L."/>
            <person name="Smith M.W."/>
            <person name="Tsang A."/>
            <person name="Grigoriev I.V."/>
            <person name="Stajich J.E."/>
            <person name="Spatafora J.W."/>
        </authorList>
    </citation>
    <scope>NUCLEOTIDE SEQUENCE</scope>
    <source>
        <strain evidence="2">RSA 2281</strain>
    </source>
</reference>
<dbReference type="Gene3D" id="3.80.10.10">
    <property type="entry name" value="Ribonuclease Inhibitor"/>
    <property type="match status" value="1"/>
</dbReference>
<dbReference type="InterPro" id="IPR036047">
    <property type="entry name" value="F-box-like_dom_sf"/>
</dbReference>
<accession>A0AAD5PDZ9</accession>
<dbReference type="PROSITE" id="PS50181">
    <property type="entry name" value="FBOX"/>
    <property type="match status" value="1"/>
</dbReference>
<proteinExistence type="predicted"/>
<evidence type="ECO:0000313" key="2">
    <source>
        <dbReference type="EMBL" id="KAI9264102.1"/>
    </source>
</evidence>
<dbReference type="SUPFAM" id="SSF52047">
    <property type="entry name" value="RNI-like"/>
    <property type="match status" value="1"/>
</dbReference>
<protein>
    <recommendedName>
        <fullName evidence="1">F-box domain-containing protein</fullName>
    </recommendedName>
</protein>
<sequence>MSTKRKASNSQISPKKRLGIIDQNSAPSFLVPRKSVPPPQGKTTDILIRLPFEIFIIVASFLSRKSIENCVVVNQSWRLRFLANSTLWNKVSLKSEKNIEFRVFQDISNHIQDLRMHVGNTDFFLKALEKSNTASFSRLHSLLIKVPFQNKIQSDVQNLLSLFLAQVSITLTNLALDVTWLPHPSITLGHILKTFRSLYKLEYCANAYDGILVKEDITTSVVLMSLSFKRSHIHKDQLKVLMEVSPNLKGIVLSWCEFDVLELLETCKCNLDVLAIGDPIRFKMAEKYVGYKENGLKLLAVNGTMEKRHLGDVLIKNQNSLRYLYLPLNQHNILDVQDQETLPTMSNLKFLSILSVTNKTPWPLVYHLLQGSPNIKTFVFSDLATETIHEGSSMNDEFDSDDEIGGDEQQQTINNDNNIAIDNVLRLDRFKELQIERSDIGSIGLSRLFHGYASLSNNDISLNIIKLDLVHCTSSSKDPIISILSIKTLETLRIFGSLDLLVPRKKDVRNFMALIGKLPLLSHLHVENSRQLDDYCLEQLFNSISLNQVYFKRVSGYTKKGLKQLRSRNPRLHLAVLHLL</sequence>
<dbReference type="EMBL" id="JAIXMP010000012">
    <property type="protein sequence ID" value="KAI9264102.1"/>
    <property type="molecule type" value="Genomic_DNA"/>
</dbReference>
<comment type="caution">
    <text evidence="2">The sequence shown here is derived from an EMBL/GenBank/DDBJ whole genome shotgun (WGS) entry which is preliminary data.</text>
</comment>
<dbReference type="AlphaFoldDB" id="A0AAD5PDZ9"/>
<dbReference type="Gene3D" id="1.20.1280.50">
    <property type="match status" value="1"/>
</dbReference>